<protein>
    <submittedName>
        <fullName evidence="2">Uncharacterized protein</fullName>
    </submittedName>
</protein>
<comment type="caution">
    <text evidence="2">The sequence shown here is derived from an EMBL/GenBank/DDBJ whole genome shotgun (WGS) entry which is preliminary data.</text>
</comment>
<organism evidence="2 3">
    <name type="scientific">Linnemannia schmuckeri</name>
    <dbReference type="NCBI Taxonomy" id="64567"/>
    <lineage>
        <taxon>Eukaryota</taxon>
        <taxon>Fungi</taxon>
        <taxon>Fungi incertae sedis</taxon>
        <taxon>Mucoromycota</taxon>
        <taxon>Mortierellomycotina</taxon>
        <taxon>Mortierellomycetes</taxon>
        <taxon>Mortierellales</taxon>
        <taxon>Mortierellaceae</taxon>
        <taxon>Linnemannia</taxon>
    </lineage>
</organism>
<accession>A0A9P5RTF1</accession>
<evidence type="ECO:0000313" key="3">
    <source>
        <dbReference type="Proteomes" id="UP000748756"/>
    </source>
</evidence>
<gene>
    <name evidence="2" type="ORF">BG015_011234</name>
</gene>
<evidence type="ECO:0000256" key="1">
    <source>
        <dbReference type="SAM" id="MobiDB-lite"/>
    </source>
</evidence>
<evidence type="ECO:0000313" key="2">
    <source>
        <dbReference type="EMBL" id="KAF9147171.1"/>
    </source>
</evidence>
<proteinExistence type="predicted"/>
<dbReference type="EMBL" id="JAAAUQ010000855">
    <property type="protein sequence ID" value="KAF9147171.1"/>
    <property type="molecule type" value="Genomic_DNA"/>
</dbReference>
<keyword evidence="3" id="KW-1185">Reference proteome</keyword>
<sequence length="64" mass="7071">MTQNSQNMSRIDGAFKVKISGKMVVESDPFSRAFAASHASRFPSGTPSYGVKSENFMDDKENNH</sequence>
<dbReference type="Proteomes" id="UP000748756">
    <property type="component" value="Unassembled WGS sequence"/>
</dbReference>
<dbReference type="AlphaFoldDB" id="A0A9P5RTF1"/>
<reference evidence="2" key="1">
    <citation type="journal article" date="2020" name="Fungal Divers.">
        <title>Resolving the Mortierellaceae phylogeny through synthesis of multi-gene phylogenetics and phylogenomics.</title>
        <authorList>
            <person name="Vandepol N."/>
            <person name="Liber J."/>
            <person name="Desiro A."/>
            <person name="Na H."/>
            <person name="Kennedy M."/>
            <person name="Barry K."/>
            <person name="Grigoriev I.V."/>
            <person name="Miller A.N."/>
            <person name="O'Donnell K."/>
            <person name="Stajich J.E."/>
            <person name="Bonito G."/>
        </authorList>
    </citation>
    <scope>NUCLEOTIDE SEQUENCE</scope>
    <source>
        <strain evidence="2">NRRL 6426</strain>
    </source>
</reference>
<feature type="compositionally biased region" description="Basic and acidic residues" evidence="1">
    <location>
        <begin position="55"/>
        <end position="64"/>
    </location>
</feature>
<name>A0A9P5RTF1_9FUNG</name>
<feature type="region of interest" description="Disordered" evidence="1">
    <location>
        <begin position="37"/>
        <end position="64"/>
    </location>
</feature>